<dbReference type="Proteomes" id="UP000222106">
    <property type="component" value="Unassembled WGS sequence"/>
</dbReference>
<evidence type="ECO:0000313" key="3">
    <source>
        <dbReference type="Proteomes" id="UP000222106"/>
    </source>
</evidence>
<dbReference type="SMART" id="SM00347">
    <property type="entry name" value="HTH_MARR"/>
    <property type="match status" value="1"/>
</dbReference>
<dbReference type="PANTHER" id="PTHR33164">
    <property type="entry name" value="TRANSCRIPTIONAL REGULATOR, MARR FAMILY"/>
    <property type="match status" value="1"/>
</dbReference>
<dbReference type="PRINTS" id="PR00598">
    <property type="entry name" value="HTHMARR"/>
</dbReference>
<proteinExistence type="predicted"/>
<dbReference type="PANTHER" id="PTHR33164:SF99">
    <property type="entry name" value="MARR FAMILY REGULATORY PROTEIN"/>
    <property type="match status" value="1"/>
</dbReference>
<dbReference type="GO" id="GO:0006950">
    <property type="term" value="P:response to stress"/>
    <property type="evidence" value="ECO:0007669"/>
    <property type="project" value="TreeGrafter"/>
</dbReference>
<dbReference type="InterPro" id="IPR000835">
    <property type="entry name" value="HTH_MarR-typ"/>
</dbReference>
<dbReference type="SUPFAM" id="SSF46785">
    <property type="entry name" value="Winged helix' DNA-binding domain"/>
    <property type="match status" value="1"/>
</dbReference>
<dbReference type="EMBL" id="PDJI01000004">
    <property type="protein sequence ID" value="PFG40344.1"/>
    <property type="molecule type" value="Genomic_DNA"/>
</dbReference>
<comment type="caution">
    <text evidence="2">The sequence shown here is derived from an EMBL/GenBank/DDBJ whole genome shotgun (WGS) entry which is preliminary data.</text>
</comment>
<dbReference type="InterPro" id="IPR036388">
    <property type="entry name" value="WH-like_DNA-bd_sf"/>
</dbReference>
<reference evidence="2 3" key="1">
    <citation type="submission" date="2017-10" db="EMBL/GenBank/DDBJ databases">
        <title>Sequencing the genomes of 1000 actinobacteria strains.</title>
        <authorList>
            <person name="Klenk H.-P."/>
        </authorList>
    </citation>
    <scope>NUCLEOTIDE SEQUENCE [LARGE SCALE GENOMIC DNA]</scope>
    <source>
        <strain evidence="2 3">DSM 21838</strain>
    </source>
</reference>
<dbReference type="InterPro" id="IPR036390">
    <property type="entry name" value="WH_DNA-bd_sf"/>
</dbReference>
<dbReference type="RefSeq" id="WP_098485487.1">
    <property type="nucleotide sequence ID" value="NZ_PDJI01000004.1"/>
</dbReference>
<dbReference type="PROSITE" id="PS50995">
    <property type="entry name" value="HTH_MARR_2"/>
    <property type="match status" value="1"/>
</dbReference>
<organism evidence="2 3">
    <name type="scientific">Georgenia soli</name>
    <dbReference type="NCBI Taxonomy" id="638953"/>
    <lineage>
        <taxon>Bacteria</taxon>
        <taxon>Bacillati</taxon>
        <taxon>Actinomycetota</taxon>
        <taxon>Actinomycetes</taxon>
        <taxon>Micrococcales</taxon>
        <taxon>Bogoriellaceae</taxon>
        <taxon>Georgenia</taxon>
    </lineage>
</organism>
<dbReference type="InterPro" id="IPR039422">
    <property type="entry name" value="MarR/SlyA-like"/>
</dbReference>
<dbReference type="AlphaFoldDB" id="A0A2A9EMZ7"/>
<feature type="domain" description="HTH marR-type" evidence="1">
    <location>
        <begin position="18"/>
        <end position="154"/>
    </location>
</feature>
<evidence type="ECO:0000259" key="1">
    <source>
        <dbReference type="PROSITE" id="PS50995"/>
    </source>
</evidence>
<dbReference type="Gene3D" id="1.10.10.10">
    <property type="entry name" value="Winged helix-like DNA-binding domain superfamily/Winged helix DNA-binding domain"/>
    <property type="match status" value="1"/>
</dbReference>
<sequence>MPAPRFPVVTPRWLDADQQRAWRRYLRGSASLQDVINHDLEQSAGLSLSEYEVLVRLSEAEGRTLRMSALADELVHSRSRLTHTIRRMEAAGLVERTTCSEDRRGVNATLTDKGYARLEAAAPGHVESVRARLVDRLTPEQLRQLGEIMAVFIEVEETAEA</sequence>
<dbReference type="Pfam" id="PF12802">
    <property type="entry name" value="MarR_2"/>
    <property type="match status" value="1"/>
</dbReference>
<dbReference type="OrthoDB" id="8635520at2"/>
<name>A0A2A9EMZ7_9MICO</name>
<dbReference type="GO" id="GO:0003700">
    <property type="term" value="F:DNA-binding transcription factor activity"/>
    <property type="evidence" value="ECO:0007669"/>
    <property type="project" value="InterPro"/>
</dbReference>
<evidence type="ECO:0000313" key="2">
    <source>
        <dbReference type="EMBL" id="PFG40344.1"/>
    </source>
</evidence>
<keyword evidence="3" id="KW-1185">Reference proteome</keyword>
<gene>
    <name evidence="2" type="ORF">ATJ97_2869</name>
</gene>
<accession>A0A2A9EMZ7</accession>
<protein>
    <submittedName>
        <fullName evidence="2">MarR family transcriptional regulator</fullName>
    </submittedName>
</protein>